<reference evidence="5" key="1">
    <citation type="submission" date="2022-07" db="EMBL/GenBank/DDBJ databases">
        <title>Arcobacter roscoffensis sp. nov., a marine bacterium isolated from coastal seawater collected from Roscoff, France.</title>
        <authorList>
            <person name="Pascual J."/>
            <person name="Lepeaux C."/>
            <person name="Methner A."/>
            <person name="Overmann J."/>
        </authorList>
    </citation>
    <scope>NUCLEOTIDE SEQUENCE</scope>
    <source>
        <strain evidence="5">ARW1-2F2</strain>
    </source>
</reference>
<dbReference type="EMBL" id="CP100595">
    <property type="protein sequence ID" value="UTJ06285.1"/>
    <property type="molecule type" value="Genomic_DNA"/>
</dbReference>
<evidence type="ECO:0000313" key="6">
    <source>
        <dbReference type="Proteomes" id="UP001060012"/>
    </source>
</evidence>
<dbReference type="EC" id="7.3.2.7" evidence="3"/>
<organism evidence="5 6">
    <name type="scientific">Arcobacter roscoffensis</name>
    <dbReference type="NCBI Taxonomy" id="2961520"/>
    <lineage>
        <taxon>Bacteria</taxon>
        <taxon>Pseudomonadati</taxon>
        <taxon>Campylobacterota</taxon>
        <taxon>Epsilonproteobacteria</taxon>
        <taxon>Campylobacterales</taxon>
        <taxon>Arcobacteraceae</taxon>
        <taxon>Arcobacter</taxon>
    </lineage>
</organism>
<feature type="domain" description="ArsA/GET3 Anion-transporting ATPase-like" evidence="4">
    <location>
        <begin position="10"/>
        <end position="292"/>
    </location>
</feature>
<evidence type="ECO:0000256" key="3">
    <source>
        <dbReference type="ARBA" id="ARBA00066752"/>
    </source>
</evidence>
<dbReference type="SUPFAM" id="SSF52540">
    <property type="entry name" value="P-loop containing nucleoside triphosphate hydrolases"/>
    <property type="match status" value="2"/>
</dbReference>
<dbReference type="InterPro" id="IPR025723">
    <property type="entry name" value="ArsA/GET3_ATPase-like"/>
</dbReference>
<evidence type="ECO:0000256" key="2">
    <source>
        <dbReference type="ARBA" id="ARBA00052296"/>
    </source>
</evidence>
<dbReference type="NCBIfam" id="TIGR04291">
    <property type="entry name" value="arsen_driv_ArsA"/>
    <property type="match status" value="1"/>
</dbReference>
<dbReference type="InterPro" id="IPR027541">
    <property type="entry name" value="Ars_ATPase"/>
</dbReference>
<dbReference type="RefSeq" id="WP_254576465.1">
    <property type="nucleotide sequence ID" value="NZ_CP100595.1"/>
</dbReference>
<comment type="similarity">
    <text evidence="1">Belongs to the arsA ATPase family.</text>
</comment>
<dbReference type="CDD" id="cd02035">
    <property type="entry name" value="ArsA"/>
    <property type="match status" value="2"/>
</dbReference>
<evidence type="ECO:0000259" key="4">
    <source>
        <dbReference type="Pfam" id="PF02374"/>
    </source>
</evidence>
<dbReference type="PIRSF" id="PIRSF001327">
    <property type="entry name" value="Arsenical_pump-driving_ATPase"/>
    <property type="match status" value="1"/>
</dbReference>
<name>A0ABY5E3G6_9BACT</name>
<evidence type="ECO:0000313" key="5">
    <source>
        <dbReference type="EMBL" id="UTJ06285.1"/>
    </source>
</evidence>
<dbReference type="PANTHER" id="PTHR10803:SF3">
    <property type="entry name" value="ATPASE GET3"/>
    <property type="match status" value="1"/>
</dbReference>
<dbReference type="NCBIfam" id="TIGR00345">
    <property type="entry name" value="GET3_arsA_TRC40"/>
    <property type="match status" value="1"/>
</dbReference>
<evidence type="ECO:0000256" key="1">
    <source>
        <dbReference type="ARBA" id="ARBA00011040"/>
    </source>
</evidence>
<accession>A0ABY5E3G6</accession>
<dbReference type="InterPro" id="IPR027417">
    <property type="entry name" value="P-loop_NTPase"/>
</dbReference>
<sequence length="592" mass="65707">MEKLINKIPKFLFFTGKGGVGKTSMSCTISVSLALKGKKVLLISTDPASNLDEVLDTSLNSSATKVKSIENLYAMNINPVIAAKEYKEKIVGPYRGILPKEAIQQMEEQLSGACTVEIAGFNEFSKYVGDESIINEYDHIVLDTAPTGHTLRLLELPSAWNDFIEHNSSGSSCLGPVSGLSDYKELYDSVVENLKDESKTLLILVSRAEKLSFLEASKASDELKKQGLRNQHLIINGVFTSNDNDEVAKAFEKKSKEALDLLPKNLENLEKTKVGFYPNGVVGMQSLKAIGQNEVAKEFENSCEELNEQLKTTIDNTLNFDELLENIEADKKGLIMTMGKGGVGKTTMACLIASQLAKKGHKVTLSTTDPAAHLDYIKQNNKNLEIKRIDPKVEIKRHVDNVIAKNEGVLSDDDMALLKEELSSPCIEEIAVFEAFANTVAQAQDRFIVLDTAPTGHTLLLLDASKAYHQEVLKNTKDDMSEALKNLLPRIKDEKFTKILLTSLAEATPTHEAQDLQEDLQRAGIKPYSWLVNRCFSLTNSLNNLICQKGLNELTYINKIKNELSNRTVLLPWIKEEINSTDELENLIKIKK</sequence>
<proteinExistence type="inferred from homology"/>
<dbReference type="Proteomes" id="UP001060012">
    <property type="component" value="Chromosome"/>
</dbReference>
<dbReference type="InterPro" id="IPR016300">
    <property type="entry name" value="ATPase_ArsA/GET3"/>
</dbReference>
<dbReference type="Gene3D" id="3.40.50.300">
    <property type="entry name" value="P-loop containing nucleotide triphosphate hydrolases"/>
    <property type="match status" value="2"/>
</dbReference>
<gene>
    <name evidence="5" type="primary">arsA</name>
    <name evidence="5" type="ORF">NJU99_13670</name>
</gene>
<dbReference type="Pfam" id="PF02374">
    <property type="entry name" value="ArsA_ATPase"/>
    <property type="match status" value="2"/>
</dbReference>
<feature type="domain" description="ArsA/GET3 Anion-transporting ATPase-like" evidence="4">
    <location>
        <begin position="334"/>
        <end position="471"/>
    </location>
</feature>
<dbReference type="PANTHER" id="PTHR10803">
    <property type="entry name" value="ARSENICAL PUMP-DRIVING ATPASE ARSENITE-TRANSLOCATING ATPASE"/>
    <property type="match status" value="1"/>
</dbReference>
<keyword evidence="6" id="KW-1185">Reference proteome</keyword>
<protein>
    <recommendedName>
        <fullName evidence="3">arsenite-transporting ATPase</fullName>
        <ecNumber evidence="3">7.3.2.7</ecNumber>
    </recommendedName>
</protein>
<comment type="catalytic activity">
    <reaction evidence="2">
        <text>arsenite(in) + ATP + H2O = arsenite(out) + ADP + phosphate + H(+)</text>
        <dbReference type="Rhea" id="RHEA:11348"/>
        <dbReference type="ChEBI" id="CHEBI:15377"/>
        <dbReference type="ChEBI" id="CHEBI:15378"/>
        <dbReference type="ChEBI" id="CHEBI:29242"/>
        <dbReference type="ChEBI" id="CHEBI:30616"/>
        <dbReference type="ChEBI" id="CHEBI:43474"/>
        <dbReference type="ChEBI" id="CHEBI:456216"/>
        <dbReference type="EC" id="7.3.2.7"/>
    </reaction>
</comment>